<keyword evidence="3" id="KW-0862">Zinc</keyword>
<evidence type="ECO:0000313" key="6">
    <source>
        <dbReference type="EMBL" id="KAL1562802.1"/>
    </source>
</evidence>
<evidence type="ECO:0000259" key="5">
    <source>
        <dbReference type="PROSITE" id="PS50089"/>
    </source>
</evidence>
<reference evidence="6 7" key="1">
    <citation type="submission" date="2024-06" db="EMBL/GenBank/DDBJ databases">
        <title>A chromosome level genome sequence of Diviner's sage (Salvia divinorum).</title>
        <authorList>
            <person name="Ford S.A."/>
            <person name="Ro D.-K."/>
            <person name="Ness R.W."/>
            <person name="Phillips M.A."/>
        </authorList>
    </citation>
    <scope>NUCLEOTIDE SEQUENCE [LARGE SCALE GENOMIC DNA]</scope>
    <source>
        <strain evidence="6">SAF-2024a</strain>
        <tissue evidence="6">Leaf</tissue>
    </source>
</reference>
<evidence type="ECO:0000256" key="1">
    <source>
        <dbReference type="ARBA" id="ARBA00022723"/>
    </source>
</evidence>
<dbReference type="PANTHER" id="PTHR45931:SF3">
    <property type="entry name" value="RING ZINC FINGER-CONTAINING PROTEIN"/>
    <property type="match status" value="1"/>
</dbReference>
<comment type="caution">
    <text evidence="6">The sequence shown here is derived from an EMBL/GenBank/DDBJ whole genome shotgun (WGS) entry which is preliminary data.</text>
</comment>
<protein>
    <submittedName>
        <fullName evidence="6">RING-type E3 ubiquitin transferase</fullName>
        <ecNumber evidence="6">2.3.2.27</ecNumber>
    </submittedName>
</protein>
<keyword evidence="6" id="KW-0012">Acyltransferase</keyword>
<feature type="domain" description="RING-type" evidence="5">
    <location>
        <begin position="144"/>
        <end position="185"/>
    </location>
</feature>
<accession>A0ABD1I337</accession>
<dbReference type="InterPro" id="IPR001841">
    <property type="entry name" value="Znf_RING"/>
</dbReference>
<dbReference type="EMBL" id="JBEAFC010000003">
    <property type="protein sequence ID" value="KAL1562802.1"/>
    <property type="molecule type" value="Genomic_DNA"/>
</dbReference>
<dbReference type="FunFam" id="3.30.40.10:FF:000468">
    <property type="entry name" value="RING/U-box superfamily protein"/>
    <property type="match status" value="1"/>
</dbReference>
<evidence type="ECO:0000256" key="4">
    <source>
        <dbReference type="PROSITE-ProRule" id="PRU00175"/>
    </source>
</evidence>
<dbReference type="Pfam" id="PF13639">
    <property type="entry name" value="zf-RING_2"/>
    <property type="match status" value="1"/>
</dbReference>
<keyword evidence="1" id="KW-0479">Metal-binding</keyword>
<organism evidence="6 7">
    <name type="scientific">Salvia divinorum</name>
    <name type="common">Maria pastora</name>
    <name type="synonym">Diviner's sage</name>
    <dbReference type="NCBI Taxonomy" id="28513"/>
    <lineage>
        <taxon>Eukaryota</taxon>
        <taxon>Viridiplantae</taxon>
        <taxon>Streptophyta</taxon>
        <taxon>Embryophyta</taxon>
        <taxon>Tracheophyta</taxon>
        <taxon>Spermatophyta</taxon>
        <taxon>Magnoliopsida</taxon>
        <taxon>eudicotyledons</taxon>
        <taxon>Gunneridae</taxon>
        <taxon>Pentapetalae</taxon>
        <taxon>asterids</taxon>
        <taxon>lamiids</taxon>
        <taxon>Lamiales</taxon>
        <taxon>Lamiaceae</taxon>
        <taxon>Nepetoideae</taxon>
        <taxon>Mentheae</taxon>
        <taxon>Salviinae</taxon>
        <taxon>Salvia</taxon>
        <taxon>Salvia subgen. Calosphace</taxon>
    </lineage>
</organism>
<dbReference type="GO" id="GO:0008270">
    <property type="term" value="F:zinc ion binding"/>
    <property type="evidence" value="ECO:0007669"/>
    <property type="project" value="UniProtKB-KW"/>
</dbReference>
<dbReference type="SMART" id="SM00184">
    <property type="entry name" value="RING"/>
    <property type="match status" value="1"/>
</dbReference>
<keyword evidence="2 4" id="KW-0863">Zinc-finger</keyword>
<dbReference type="PROSITE" id="PS50089">
    <property type="entry name" value="ZF_RING_2"/>
    <property type="match status" value="1"/>
</dbReference>
<dbReference type="InterPro" id="IPR051834">
    <property type="entry name" value="RING_finger_E3_ligase"/>
</dbReference>
<gene>
    <name evidence="6" type="ORF">AAHA92_05337</name>
</gene>
<dbReference type="SUPFAM" id="SSF57850">
    <property type="entry name" value="RING/U-box"/>
    <property type="match status" value="1"/>
</dbReference>
<evidence type="ECO:0000256" key="3">
    <source>
        <dbReference type="ARBA" id="ARBA00022833"/>
    </source>
</evidence>
<dbReference type="PANTHER" id="PTHR45931">
    <property type="entry name" value="SI:CH211-59O9.10"/>
    <property type="match status" value="1"/>
</dbReference>
<dbReference type="GO" id="GO:0061630">
    <property type="term" value="F:ubiquitin protein ligase activity"/>
    <property type="evidence" value="ECO:0007669"/>
    <property type="project" value="UniProtKB-EC"/>
</dbReference>
<dbReference type="InterPro" id="IPR013083">
    <property type="entry name" value="Znf_RING/FYVE/PHD"/>
</dbReference>
<dbReference type="EC" id="2.3.2.27" evidence="6"/>
<evidence type="ECO:0000256" key="2">
    <source>
        <dbReference type="ARBA" id="ARBA00022771"/>
    </source>
</evidence>
<dbReference type="AlphaFoldDB" id="A0ABD1I337"/>
<dbReference type="Proteomes" id="UP001567538">
    <property type="component" value="Unassembled WGS sequence"/>
</dbReference>
<keyword evidence="7" id="KW-1185">Reference proteome</keyword>
<evidence type="ECO:0000313" key="7">
    <source>
        <dbReference type="Proteomes" id="UP001567538"/>
    </source>
</evidence>
<keyword evidence="6" id="KW-0808">Transferase</keyword>
<name>A0ABD1I337_SALDI</name>
<sequence length="209" mass="23713">MSGSFRPPESWPFGQEYWIYLPVNRSGLLPPVRSLNPRAGTRNPWLLVEERFNGGHDHGFASFPPAAAPHPLHLIEDSYPAAYHQPWNTRSSAEEESKLSPEEQKQAVNKLRKQLYSPHIYNIIKRLGNKSAAATGSDDEGKRCAVCLDDFETKQFVTITPCNHMFHEECIVPWVKSQGKCPVCRFVIVERAQPRGATSRRGRAERSLF</sequence>
<proteinExistence type="predicted"/>
<dbReference type="Gene3D" id="3.30.40.10">
    <property type="entry name" value="Zinc/RING finger domain, C3HC4 (zinc finger)"/>
    <property type="match status" value="1"/>
</dbReference>